<comment type="caution">
    <text evidence="2">The sequence shown here is derived from an EMBL/GenBank/DDBJ whole genome shotgun (WGS) entry which is preliminary data.</text>
</comment>
<evidence type="ECO:0000259" key="1">
    <source>
        <dbReference type="Pfam" id="PF06527"/>
    </source>
</evidence>
<evidence type="ECO:0000313" key="3">
    <source>
        <dbReference type="Proteomes" id="UP000247150"/>
    </source>
</evidence>
<evidence type="ECO:0000313" key="2">
    <source>
        <dbReference type="EMBL" id="PWW30561.1"/>
    </source>
</evidence>
<accession>A0A2V3A1F5</accession>
<gene>
    <name evidence="2" type="ORF">DFO73_103455</name>
</gene>
<dbReference type="EMBL" id="QGTW01000003">
    <property type="protein sequence ID" value="PWW30561.1"/>
    <property type="molecule type" value="Genomic_DNA"/>
</dbReference>
<feature type="domain" description="TniQ" evidence="1">
    <location>
        <begin position="9"/>
        <end position="135"/>
    </location>
</feature>
<dbReference type="Proteomes" id="UP000247150">
    <property type="component" value="Unassembled WGS sequence"/>
</dbReference>
<organism evidence="2 3">
    <name type="scientific">Cytobacillus oceanisediminis</name>
    <dbReference type="NCBI Taxonomy" id="665099"/>
    <lineage>
        <taxon>Bacteria</taxon>
        <taxon>Bacillati</taxon>
        <taxon>Bacillota</taxon>
        <taxon>Bacilli</taxon>
        <taxon>Bacillales</taxon>
        <taxon>Bacillaceae</taxon>
        <taxon>Cytobacillus</taxon>
    </lineage>
</organism>
<reference evidence="2 3" key="1">
    <citation type="submission" date="2018-05" db="EMBL/GenBank/DDBJ databases">
        <title>Freshwater and sediment microbial communities from various areas in North America, analyzing microbe dynamics in response to fracking.</title>
        <authorList>
            <person name="Lamendella R."/>
        </authorList>
    </citation>
    <scope>NUCLEOTIDE SEQUENCE [LARGE SCALE GENOMIC DNA]</scope>
    <source>
        <strain evidence="2 3">15_TX</strain>
    </source>
</reference>
<dbReference type="InterPro" id="IPR009492">
    <property type="entry name" value="TniQ"/>
</dbReference>
<dbReference type="RefSeq" id="WP_181395961.1">
    <property type="nucleotide sequence ID" value="NZ_QGTW01000003.1"/>
</dbReference>
<protein>
    <submittedName>
        <fullName evidence="2">TniQ protein</fullName>
    </submittedName>
</protein>
<proteinExistence type="predicted"/>
<sequence>MFKRPLNIIKPKKDESLYSFLYRIALANHYEHIGSMLKEIGTTLYSANCNYLNGDKWERVVLDLLNRMSVNTRSLLLNHFNVSFFGGKVEEFDYRRVYNQYHVKYCPECLKESFYYRIYWDISLITTCVKHERYLIDRCPKCQKKIRASRIMRDKCTCGEIYTSTSAVDRPDQEVLEIQKVIFQLLMEPDTTLNLKGVGELTEVDYFFYLLHFADLIDNLNGEEDLFDVDSIMVKKVNFSLRNTLPRDIKMMTVISTAAHRLVVSPDHYLVSLIKLMDDFKKMQPWTHKWDVFKRIIDSKFGGVYHDAYTDYLINLKTEHINQRVKVKPKKVKKKYVTKSEATKMLKSSHETMTNLIKYGLLVQHETIVDGKSIKLIEVSSIDRYKKLREETISLQSVCKMTGLTFHAGKLFVEKDIIHALHGPLVDGYPNWLFKKKDIESFLRKVKKCCVPLENEDDWISLKNAYFRFRHTDLNLSDLMLFVFNGTCKAAIKPGGENLKDLMIHKEDFLGILKQILEERLMQKGFLLREAAIVLHCDVKIVKELIASGRFAVSFEETHPNGDQMLFVSKVQVKDYLIAEKKMEAMAADRYLDEYLYKLVARTMK</sequence>
<dbReference type="Pfam" id="PF06527">
    <property type="entry name" value="TniQ"/>
    <property type="match status" value="1"/>
</dbReference>
<name>A0A2V3A1F5_9BACI</name>
<dbReference type="AlphaFoldDB" id="A0A2V3A1F5"/>